<protein>
    <recommendedName>
        <fullName evidence="3">Excreted virulence factor EspC, type VII ESX diderm</fullName>
    </recommendedName>
</protein>
<sequence length="118" mass="12100">MAIGGDAAAQLRGAAASGQLTMEPDAAREVASAYLRFAAMCDGWVEEAEVLRGIHGFGSLTSAQQLQQGFGNKAAEAKQVLSQMATAARGMADGYLQAANILGEADQLNADALSAIAR</sequence>
<proteinExistence type="predicted"/>
<organism evidence="1 2">
    <name type="scientific">Nocardia halotolerans</name>
    <dbReference type="NCBI Taxonomy" id="1755878"/>
    <lineage>
        <taxon>Bacteria</taxon>
        <taxon>Bacillati</taxon>
        <taxon>Actinomycetota</taxon>
        <taxon>Actinomycetes</taxon>
        <taxon>Mycobacteriales</taxon>
        <taxon>Nocardiaceae</taxon>
        <taxon>Nocardia</taxon>
    </lineage>
</organism>
<dbReference type="Proteomes" id="UP001595844">
    <property type="component" value="Unassembled WGS sequence"/>
</dbReference>
<name>A0ABV8VIJ6_9NOCA</name>
<evidence type="ECO:0000313" key="2">
    <source>
        <dbReference type="Proteomes" id="UP001595844"/>
    </source>
</evidence>
<comment type="caution">
    <text evidence="1">The sequence shown here is derived from an EMBL/GenBank/DDBJ whole genome shotgun (WGS) entry which is preliminary data.</text>
</comment>
<reference evidence="2" key="1">
    <citation type="journal article" date="2019" name="Int. J. Syst. Evol. Microbiol.">
        <title>The Global Catalogue of Microorganisms (GCM) 10K type strain sequencing project: providing services to taxonomists for standard genome sequencing and annotation.</title>
        <authorList>
            <consortium name="The Broad Institute Genomics Platform"/>
            <consortium name="The Broad Institute Genome Sequencing Center for Infectious Disease"/>
            <person name="Wu L."/>
            <person name="Ma J."/>
        </authorList>
    </citation>
    <scope>NUCLEOTIDE SEQUENCE [LARGE SCALE GENOMIC DNA]</scope>
    <source>
        <strain evidence="2">IBRC-M 10490</strain>
    </source>
</reference>
<dbReference type="RefSeq" id="WP_378563232.1">
    <property type="nucleotide sequence ID" value="NZ_JBHSDL010000014.1"/>
</dbReference>
<keyword evidence="2" id="KW-1185">Reference proteome</keyword>
<gene>
    <name evidence="1" type="ORF">ACFO5K_17315</name>
</gene>
<evidence type="ECO:0000313" key="1">
    <source>
        <dbReference type="EMBL" id="MFC4375861.1"/>
    </source>
</evidence>
<dbReference type="EMBL" id="JBHSDL010000014">
    <property type="protein sequence ID" value="MFC4375861.1"/>
    <property type="molecule type" value="Genomic_DNA"/>
</dbReference>
<evidence type="ECO:0008006" key="3">
    <source>
        <dbReference type="Google" id="ProtNLM"/>
    </source>
</evidence>
<accession>A0ABV8VIJ6</accession>